<protein>
    <submittedName>
        <fullName evidence="1">Uncharacterized protein AlNc14C37G3267</fullName>
    </submittedName>
</protein>
<proteinExistence type="predicted"/>
<gene>
    <name evidence="1" type="primary">AlNc14C37G3267</name>
    <name evidence="1" type="ORF">ALNC14_037510</name>
</gene>
<sequence>MTKCVRWSTITVYEFGVALGGSAIPKHGGPSVGLARKPKCVWKTTVQEADTCQNEPDCGRENVKKSKRVHMDRMNVKRGGNVRRRKVRWLKPCERVAMLTRAGLSEKRIFRYLMESSEIAMSRRLSLSVDRRVPV</sequence>
<dbReference type="AlphaFoldDB" id="F0W8Z7"/>
<accession>F0W8Z7</accession>
<reference evidence="1" key="1">
    <citation type="journal article" date="2011" name="PLoS Biol.">
        <title>Gene gain and loss during evolution of obligate parasitism in the white rust pathogen of Arabidopsis thaliana.</title>
        <authorList>
            <person name="Kemen E."/>
            <person name="Gardiner A."/>
            <person name="Schultz-Larsen T."/>
            <person name="Kemen A.C."/>
            <person name="Balmuth A.L."/>
            <person name="Robert-Seilaniantz A."/>
            <person name="Bailey K."/>
            <person name="Holub E."/>
            <person name="Studholme D.J."/>
            <person name="Maclean D."/>
            <person name="Jones J.D."/>
        </authorList>
    </citation>
    <scope>NUCLEOTIDE SEQUENCE</scope>
</reference>
<dbReference type="EMBL" id="FR824082">
    <property type="protein sequence ID" value="CCA17608.1"/>
    <property type="molecule type" value="Genomic_DNA"/>
</dbReference>
<evidence type="ECO:0000313" key="1">
    <source>
        <dbReference type="EMBL" id="CCA17608.1"/>
    </source>
</evidence>
<organism evidence="1">
    <name type="scientific">Albugo laibachii Nc14</name>
    <dbReference type="NCBI Taxonomy" id="890382"/>
    <lineage>
        <taxon>Eukaryota</taxon>
        <taxon>Sar</taxon>
        <taxon>Stramenopiles</taxon>
        <taxon>Oomycota</taxon>
        <taxon>Peronosporomycetes</taxon>
        <taxon>Albuginales</taxon>
        <taxon>Albuginaceae</taxon>
        <taxon>Albugo</taxon>
    </lineage>
</organism>
<dbReference type="HOGENOM" id="CLU_138863_0_0_1"/>
<reference evidence="1" key="2">
    <citation type="submission" date="2011-02" db="EMBL/GenBank/DDBJ databases">
        <authorList>
            <person name="MacLean D."/>
        </authorList>
    </citation>
    <scope>NUCLEOTIDE SEQUENCE</scope>
</reference>
<name>F0W8Z7_9STRA</name>